<sequence>MSSEKFSPLWLELAFNLPLRNSFWYKTEEFPQEEKDTLTGRRAEVMFGSRKIHGFILSAADVFPPDLPVRPEEVKSVLRVIDREPLFGQQEIALARWMASFYLCTFGETLSAMLPSGRREKALPDGFFPEEQVFAPQARRTLSAEQEEAVARLTDKENFTAGKGGKLFYLKGITGSGKTEVFLRAAEILLKQGKSVIYLVPEISLTHQVVEEVRARFGNLAAVLHSGLTPAQKFAQWTSIRRGEARIVVGARSAVFAPVQNPGLIVIDEEQDGSYKSGNAPRYHARQVAMHRCAQENCVLVMGSATPSLEAWYQIRQGNIEALTLSRRLSGGEPPSVSVVQLAPGQNALSGELKKEIAAAKEQGKQTVLFLNRRGFSHIFQCRTCGFELKCRNCSVPMTWHKAKNRMQCHYCGWQTPPPQVCPSCGSLDIRYLGFGTEYVENELREEFPDLS</sequence>
<evidence type="ECO:0000256" key="1">
    <source>
        <dbReference type="ARBA" id="ARBA00022515"/>
    </source>
</evidence>
<dbReference type="Pfam" id="PF18319">
    <property type="entry name" value="Zn_ribbon_PriA"/>
    <property type="match status" value="1"/>
</dbReference>
<dbReference type="InterPro" id="IPR005259">
    <property type="entry name" value="PriA"/>
</dbReference>
<dbReference type="InterPro" id="IPR042115">
    <property type="entry name" value="PriA_3primeBD_sf"/>
</dbReference>
<comment type="caution">
    <text evidence="14">The sequence shown here is derived from an EMBL/GenBank/DDBJ whole genome shotgun (WGS) entry which is preliminary data.</text>
</comment>
<evidence type="ECO:0000256" key="10">
    <source>
        <dbReference type="ARBA" id="ARBA00023235"/>
    </source>
</evidence>
<dbReference type="SUPFAM" id="SSF52540">
    <property type="entry name" value="P-loop containing nucleoside triphosphate hydrolases"/>
    <property type="match status" value="1"/>
</dbReference>
<dbReference type="PANTHER" id="PTHR30580">
    <property type="entry name" value="PRIMOSOMAL PROTEIN N"/>
    <property type="match status" value="1"/>
</dbReference>
<evidence type="ECO:0000256" key="8">
    <source>
        <dbReference type="ARBA" id="ARBA00022840"/>
    </source>
</evidence>
<dbReference type="Gene3D" id="3.40.1440.60">
    <property type="entry name" value="PriA, 3(prime) DNA-binding domain"/>
    <property type="match status" value="1"/>
</dbReference>
<dbReference type="GO" id="GO:0043138">
    <property type="term" value="F:3'-5' DNA helicase activity"/>
    <property type="evidence" value="ECO:0007669"/>
    <property type="project" value="UniProtKB-EC"/>
</dbReference>
<evidence type="ECO:0000256" key="3">
    <source>
        <dbReference type="ARBA" id="ARBA00022723"/>
    </source>
</evidence>
<keyword evidence="2" id="KW-0235">DNA replication</keyword>
<dbReference type="Proteomes" id="UP000823616">
    <property type="component" value="Unassembled WGS sequence"/>
</dbReference>
<dbReference type="GO" id="GO:0006302">
    <property type="term" value="P:double-strand break repair"/>
    <property type="evidence" value="ECO:0007669"/>
    <property type="project" value="InterPro"/>
</dbReference>
<keyword evidence="6" id="KW-0347">Helicase</keyword>
<dbReference type="GO" id="GO:0006310">
    <property type="term" value="P:DNA recombination"/>
    <property type="evidence" value="ECO:0007669"/>
    <property type="project" value="InterPro"/>
</dbReference>
<reference evidence="14" key="2">
    <citation type="journal article" date="2021" name="PeerJ">
        <title>Extensive microbial diversity within the chicken gut microbiome revealed by metagenomics and culture.</title>
        <authorList>
            <person name="Gilroy R."/>
            <person name="Ravi A."/>
            <person name="Getino M."/>
            <person name="Pursley I."/>
            <person name="Horton D.L."/>
            <person name="Alikhan N.F."/>
            <person name="Baker D."/>
            <person name="Gharbi K."/>
            <person name="Hall N."/>
            <person name="Watson M."/>
            <person name="Adriaenssens E.M."/>
            <person name="Foster-Nyarko E."/>
            <person name="Jarju S."/>
            <person name="Secka A."/>
            <person name="Antonio M."/>
            <person name="Oren A."/>
            <person name="Chaudhuri R.R."/>
            <person name="La Ragione R."/>
            <person name="Hildebrand F."/>
            <person name="Pallen M.J."/>
        </authorList>
    </citation>
    <scope>NUCLEOTIDE SEQUENCE</scope>
    <source>
        <strain evidence="14">B3-4054</strain>
    </source>
</reference>
<dbReference type="GO" id="GO:0005524">
    <property type="term" value="F:ATP binding"/>
    <property type="evidence" value="ECO:0007669"/>
    <property type="project" value="UniProtKB-KW"/>
</dbReference>
<accession>A0A9D9ENL4</accession>
<keyword evidence="1" id="KW-0639">Primosome</keyword>
<dbReference type="InterPro" id="IPR011545">
    <property type="entry name" value="DEAD/DEAH_box_helicase_dom"/>
</dbReference>
<name>A0A9D9ENL4_9SPIR</name>
<dbReference type="GO" id="GO:0046872">
    <property type="term" value="F:metal ion binding"/>
    <property type="evidence" value="ECO:0007669"/>
    <property type="project" value="UniProtKB-KW"/>
</dbReference>
<evidence type="ECO:0000256" key="9">
    <source>
        <dbReference type="ARBA" id="ARBA00023125"/>
    </source>
</evidence>
<dbReference type="Gene3D" id="3.40.50.300">
    <property type="entry name" value="P-loop containing nucleotide triphosphate hydrolases"/>
    <property type="match status" value="1"/>
</dbReference>
<dbReference type="GO" id="GO:1990077">
    <property type="term" value="C:primosome complex"/>
    <property type="evidence" value="ECO:0007669"/>
    <property type="project" value="UniProtKB-KW"/>
</dbReference>
<dbReference type="SMART" id="SM00487">
    <property type="entry name" value="DEXDc"/>
    <property type="match status" value="1"/>
</dbReference>
<evidence type="ECO:0000256" key="12">
    <source>
        <dbReference type="ARBA" id="ARBA00048988"/>
    </source>
</evidence>
<keyword evidence="10" id="KW-0413">Isomerase</keyword>
<dbReference type="EMBL" id="JADIMS010000062">
    <property type="protein sequence ID" value="MBO8450233.1"/>
    <property type="molecule type" value="Genomic_DNA"/>
</dbReference>
<feature type="non-terminal residue" evidence="14">
    <location>
        <position position="452"/>
    </location>
</feature>
<dbReference type="PROSITE" id="PS51192">
    <property type="entry name" value="HELICASE_ATP_BIND_1"/>
    <property type="match status" value="1"/>
</dbReference>
<dbReference type="EC" id="5.6.2.4" evidence="11"/>
<organism evidence="14 15">
    <name type="scientific">Candidatus Avitreponema avistercoris</name>
    <dbReference type="NCBI Taxonomy" id="2840705"/>
    <lineage>
        <taxon>Bacteria</taxon>
        <taxon>Pseudomonadati</taxon>
        <taxon>Spirochaetota</taxon>
        <taxon>Spirochaetia</taxon>
        <taxon>Spirochaetales</taxon>
        <taxon>Candidatus Avitreponema</taxon>
    </lineage>
</organism>
<dbReference type="GO" id="GO:0003677">
    <property type="term" value="F:DNA binding"/>
    <property type="evidence" value="ECO:0007669"/>
    <property type="project" value="UniProtKB-KW"/>
</dbReference>
<feature type="domain" description="Helicase ATP-binding" evidence="13">
    <location>
        <begin position="159"/>
        <end position="325"/>
    </location>
</feature>
<evidence type="ECO:0000256" key="7">
    <source>
        <dbReference type="ARBA" id="ARBA00022833"/>
    </source>
</evidence>
<reference evidence="14" key="1">
    <citation type="submission" date="2020-10" db="EMBL/GenBank/DDBJ databases">
        <authorList>
            <person name="Gilroy R."/>
        </authorList>
    </citation>
    <scope>NUCLEOTIDE SEQUENCE</scope>
    <source>
        <strain evidence="14">B3-4054</strain>
    </source>
</reference>
<proteinExistence type="predicted"/>
<dbReference type="CDD" id="cd17929">
    <property type="entry name" value="DEXHc_priA"/>
    <property type="match status" value="1"/>
</dbReference>
<keyword evidence="4" id="KW-0547">Nucleotide-binding</keyword>
<evidence type="ECO:0000256" key="11">
    <source>
        <dbReference type="ARBA" id="ARBA00034808"/>
    </source>
</evidence>
<protein>
    <recommendedName>
        <fullName evidence="11">DNA 3'-5' helicase</fullName>
        <ecNumber evidence="11">5.6.2.4</ecNumber>
    </recommendedName>
</protein>
<evidence type="ECO:0000259" key="13">
    <source>
        <dbReference type="PROSITE" id="PS51192"/>
    </source>
</evidence>
<evidence type="ECO:0000313" key="15">
    <source>
        <dbReference type="Proteomes" id="UP000823616"/>
    </source>
</evidence>
<dbReference type="Pfam" id="PF00270">
    <property type="entry name" value="DEAD"/>
    <property type="match status" value="1"/>
</dbReference>
<keyword evidence="9" id="KW-0238">DNA-binding</keyword>
<keyword evidence="7" id="KW-0862">Zinc</keyword>
<dbReference type="PANTHER" id="PTHR30580:SF0">
    <property type="entry name" value="PRIMOSOMAL PROTEIN N"/>
    <property type="match status" value="1"/>
</dbReference>
<dbReference type="InterPro" id="IPR014001">
    <property type="entry name" value="Helicase_ATP-bd"/>
</dbReference>
<evidence type="ECO:0000256" key="2">
    <source>
        <dbReference type="ARBA" id="ARBA00022705"/>
    </source>
</evidence>
<dbReference type="InterPro" id="IPR040498">
    <property type="entry name" value="PriA_CRR"/>
</dbReference>
<dbReference type="GO" id="GO:0016787">
    <property type="term" value="F:hydrolase activity"/>
    <property type="evidence" value="ECO:0007669"/>
    <property type="project" value="UniProtKB-KW"/>
</dbReference>
<evidence type="ECO:0000256" key="6">
    <source>
        <dbReference type="ARBA" id="ARBA00022806"/>
    </source>
</evidence>
<keyword evidence="3" id="KW-0479">Metal-binding</keyword>
<dbReference type="Pfam" id="PF17764">
    <property type="entry name" value="PriA_3primeBD"/>
    <property type="match status" value="1"/>
</dbReference>
<keyword evidence="5" id="KW-0378">Hydrolase</keyword>
<dbReference type="GO" id="GO:0006269">
    <property type="term" value="P:DNA replication, synthesis of primer"/>
    <property type="evidence" value="ECO:0007669"/>
    <property type="project" value="UniProtKB-KW"/>
</dbReference>
<dbReference type="InterPro" id="IPR041222">
    <property type="entry name" value="PriA_3primeBD"/>
</dbReference>
<evidence type="ECO:0000256" key="5">
    <source>
        <dbReference type="ARBA" id="ARBA00022801"/>
    </source>
</evidence>
<evidence type="ECO:0000313" key="14">
    <source>
        <dbReference type="EMBL" id="MBO8450233.1"/>
    </source>
</evidence>
<dbReference type="AlphaFoldDB" id="A0A9D9ENL4"/>
<keyword evidence="8" id="KW-0067">ATP-binding</keyword>
<dbReference type="NCBIfam" id="TIGR00595">
    <property type="entry name" value="priA"/>
    <property type="match status" value="1"/>
</dbReference>
<dbReference type="FunFam" id="3.40.50.300:FF:000489">
    <property type="entry name" value="Primosome assembly protein PriA"/>
    <property type="match status" value="1"/>
</dbReference>
<comment type="catalytic activity">
    <reaction evidence="12">
        <text>ATP + H2O = ADP + phosphate + H(+)</text>
        <dbReference type="Rhea" id="RHEA:13065"/>
        <dbReference type="ChEBI" id="CHEBI:15377"/>
        <dbReference type="ChEBI" id="CHEBI:15378"/>
        <dbReference type="ChEBI" id="CHEBI:30616"/>
        <dbReference type="ChEBI" id="CHEBI:43474"/>
        <dbReference type="ChEBI" id="CHEBI:456216"/>
        <dbReference type="EC" id="5.6.2.4"/>
    </reaction>
</comment>
<evidence type="ECO:0000256" key="4">
    <source>
        <dbReference type="ARBA" id="ARBA00022741"/>
    </source>
</evidence>
<dbReference type="InterPro" id="IPR027417">
    <property type="entry name" value="P-loop_NTPase"/>
</dbReference>
<dbReference type="GO" id="GO:0006270">
    <property type="term" value="P:DNA replication initiation"/>
    <property type="evidence" value="ECO:0007669"/>
    <property type="project" value="TreeGrafter"/>
</dbReference>
<gene>
    <name evidence="14" type="primary">priA</name>
    <name evidence="14" type="ORF">IAA96_03920</name>
</gene>